<dbReference type="AlphaFoldDB" id="A0A5D3AUM7"/>
<dbReference type="GO" id="GO:0000981">
    <property type="term" value="F:DNA-binding transcription factor activity, RNA polymerase II-specific"/>
    <property type="evidence" value="ECO:0007669"/>
    <property type="project" value="InterPro"/>
</dbReference>
<keyword evidence="4" id="KW-1185">Reference proteome</keyword>
<sequence>MLPNQLFSMEMPFSHTPDTVLYQQNIYYPQATHHLTKYYSDGHWTWREPEFHDRFAPHLSLEAEGMRLATEEREARRTSEDAESNSDSDCDSEEPFSISSGTVNEIFEEIYTSDTSISPSLSDCDDDKNSTGLPLFGGANYDPNDFPYWAIRHGGKALPPGHSLPSDAYTGNQKKLKEEYERRKASGEEMFSEDESDGECEHVFYTVIGDSSKDGGGDGYDSNSTATTRDEWDAEDSDEDFNFSSPPPRGPPKALVTTFTKRGVVVEGPAVQPAAGRGKSTSNTGRSSQNIRKSSISTKTARESQTTSTPSKPHTQPGKGKYPARKNLKAYQLLTQTGSKRKSADEDACDSGQEDAGANIKRRRTTSGGFASKQKSVDADIASDQEDDDEEEEEYRQEEEDYDEDDEDEDLYNDNYMPAKNRKNLSKSTFKPRAQISKGKKPARPFKSRQPKKEKEPPEYMDGPFPDDGFKYATFNMWTNKPVDTGKRKGCSETCLCCRTNKRRCEGVLPCYECIKMKKAGGCCFVGTPLVPRKIELYYQRGMIRRMVHGNYTITGDDFEHGEE</sequence>
<reference evidence="3 4" key="1">
    <citation type="submission" date="2017-05" db="EMBL/GenBank/DDBJ databases">
        <title>The Genome Sequence of Tsuchiyaea wingfieldii DSM 27421.</title>
        <authorList>
            <person name="Cuomo C."/>
            <person name="Passer A."/>
            <person name="Billmyre B."/>
            <person name="Heitman J."/>
        </authorList>
    </citation>
    <scope>NUCLEOTIDE SEQUENCE [LARGE SCALE GENOMIC DNA]</scope>
    <source>
        <strain evidence="3 4">DSM 27421</strain>
    </source>
</reference>
<dbReference type="InterPro" id="IPR001138">
    <property type="entry name" value="Zn2Cys6_DnaBD"/>
</dbReference>
<gene>
    <name evidence="3" type="ORF">B9479_005494</name>
</gene>
<dbReference type="Proteomes" id="UP000322245">
    <property type="component" value="Unassembled WGS sequence"/>
</dbReference>
<feature type="compositionally biased region" description="Basic and acidic residues" evidence="1">
    <location>
        <begin position="178"/>
        <end position="187"/>
    </location>
</feature>
<proteinExistence type="predicted"/>
<evidence type="ECO:0000259" key="2">
    <source>
        <dbReference type="PROSITE" id="PS50048"/>
    </source>
</evidence>
<feature type="region of interest" description="Disordered" evidence="1">
    <location>
        <begin position="178"/>
        <end position="465"/>
    </location>
</feature>
<dbReference type="GO" id="GO:0008270">
    <property type="term" value="F:zinc ion binding"/>
    <property type="evidence" value="ECO:0007669"/>
    <property type="project" value="InterPro"/>
</dbReference>
<feature type="compositionally biased region" description="Acidic residues" evidence="1">
    <location>
        <begin position="381"/>
        <end position="412"/>
    </location>
</feature>
<feature type="compositionally biased region" description="Basic and acidic residues" evidence="1">
    <location>
        <begin position="70"/>
        <end position="80"/>
    </location>
</feature>
<dbReference type="PROSITE" id="PS00463">
    <property type="entry name" value="ZN2_CY6_FUNGAL_1"/>
    <property type="match status" value="1"/>
</dbReference>
<dbReference type="EMBL" id="NIDF01000075">
    <property type="protein sequence ID" value="TYJ53873.1"/>
    <property type="molecule type" value="Genomic_DNA"/>
</dbReference>
<feature type="domain" description="Zn(2)-C6 fungal-type" evidence="2">
    <location>
        <begin position="494"/>
        <end position="525"/>
    </location>
</feature>
<protein>
    <recommendedName>
        <fullName evidence="2">Zn(2)-C6 fungal-type domain-containing protein</fullName>
    </recommendedName>
</protein>
<feature type="compositionally biased region" description="Basic residues" evidence="1">
    <location>
        <begin position="438"/>
        <end position="450"/>
    </location>
</feature>
<feature type="region of interest" description="Disordered" evidence="1">
    <location>
        <begin position="70"/>
        <end position="98"/>
    </location>
</feature>
<organism evidence="3 4">
    <name type="scientific">Cryptococcus floricola</name>
    <dbReference type="NCBI Taxonomy" id="2591691"/>
    <lineage>
        <taxon>Eukaryota</taxon>
        <taxon>Fungi</taxon>
        <taxon>Dikarya</taxon>
        <taxon>Basidiomycota</taxon>
        <taxon>Agaricomycotina</taxon>
        <taxon>Tremellomycetes</taxon>
        <taxon>Tremellales</taxon>
        <taxon>Cryptococcaceae</taxon>
        <taxon>Cryptococcus</taxon>
    </lineage>
</organism>
<comment type="caution">
    <text evidence="3">The sequence shown here is derived from an EMBL/GenBank/DDBJ whole genome shotgun (WGS) entry which is preliminary data.</text>
</comment>
<evidence type="ECO:0000256" key="1">
    <source>
        <dbReference type="SAM" id="MobiDB-lite"/>
    </source>
</evidence>
<feature type="compositionally biased region" description="Acidic residues" evidence="1">
    <location>
        <begin position="232"/>
        <end position="241"/>
    </location>
</feature>
<name>A0A5D3AUM7_9TREE</name>
<accession>A0A5D3AUM7</accession>
<feature type="compositionally biased region" description="Acidic residues" evidence="1">
    <location>
        <begin position="81"/>
        <end position="94"/>
    </location>
</feature>
<feature type="compositionally biased region" description="Polar residues" evidence="1">
    <location>
        <begin position="279"/>
        <end position="314"/>
    </location>
</feature>
<evidence type="ECO:0000313" key="3">
    <source>
        <dbReference type="EMBL" id="TYJ53873.1"/>
    </source>
</evidence>
<dbReference type="PROSITE" id="PS50048">
    <property type="entry name" value="ZN2_CY6_FUNGAL_2"/>
    <property type="match status" value="1"/>
</dbReference>
<evidence type="ECO:0000313" key="4">
    <source>
        <dbReference type="Proteomes" id="UP000322245"/>
    </source>
</evidence>